<dbReference type="InterPro" id="IPR041492">
    <property type="entry name" value="HAD_2"/>
</dbReference>
<dbReference type="PANTHER" id="PTHR46193:SF9">
    <property type="entry name" value="HALOACID DEHALOGENASE-LIKE HYDROLASE DOMAIN-CONTAINING PROTEIN SGPP"/>
    <property type="match status" value="1"/>
</dbReference>
<dbReference type="HOGENOM" id="CLU_045011_13_2_9"/>
<dbReference type="Gene3D" id="1.10.150.240">
    <property type="entry name" value="Putative phosphatase, domain 2"/>
    <property type="match status" value="1"/>
</dbReference>
<dbReference type="PRINTS" id="PR00413">
    <property type="entry name" value="HADHALOGNASE"/>
</dbReference>
<dbReference type="Gene3D" id="3.40.50.1000">
    <property type="entry name" value="HAD superfamily/HAD-like"/>
    <property type="match status" value="1"/>
</dbReference>
<dbReference type="STRING" id="515622.bpr_I0144"/>
<dbReference type="NCBIfam" id="TIGR01549">
    <property type="entry name" value="HAD-SF-IA-v1"/>
    <property type="match status" value="1"/>
</dbReference>
<dbReference type="Pfam" id="PF13419">
    <property type="entry name" value="HAD_2"/>
    <property type="match status" value="1"/>
</dbReference>
<dbReference type="GO" id="GO:0016787">
    <property type="term" value="F:hydrolase activity"/>
    <property type="evidence" value="ECO:0007669"/>
    <property type="project" value="UniProtKB-KW"/>
</dbReference>
<dbReference type="InterPro" id="IPR023214">
    <property type="entry name" value="HAD_sf"/>
</dbReference>
<comment type="cofactor">
    <cofactor evidence="1">
        <name>Mg(2+)</name>
        <dbReference type="ChEBI" id="CHEBI:18420"/>
    </cofactor>
</comment>
<dbReference type="SFLD" id="SFLDG01129">
    <property type="entry name" value="C1.5:_HAD__Beta-PGM__Phosphata"/>
    <property type="match status" value="1"/>
</dbReference>
<evidence type="ECO:0000256" key="1">
    <source>
        <dbReference type="ARBA" id="ARBA00001946"/>
    </source>
</evidence>
<accession>E0RW28</accession>
<dbReference type="eggNOG" id="COG0637">
    <property type="taxonomic scope" value="Bacteria"/>
</dbReference>
<keyword evidence="6" id="KW-1185">Reference proteome</keyword>
<dbReference type="InterPro" id="IPR006439">
    <property type="entry name" value="HAD-SF_hydro_IA"/>
</dbReference>
<dbReference type="Proteomes" id="UP000001299">
    <property type="component" value="Chromosome 1"/>
</dbReference>
<dbReference type="InterPro" id="IPR051600">
    <property type="entry name" value="Beta-PGM-like"/>
</dbReference>
<evidence type="ECO:0000313" key="5">
    <source>
        <dbReference type="EMBL" id="ADL32894.1"/>
    </source>
</evidence>
<keyword evidence="4" id="KW-0460">Magnesium</keyword>
<dbReference type="PANTHER" id="PTHR46193">
    <property type="entry name" value="6-PHOSPHOGLUCONATE PHOSPHATASE"/>
    <property type="match status" value="1"/>
</dbReference>
<evidence type="ECO:0000313" key="6">
    <source>
        <dbReference type="Proteomes" id="UP000001299"/>
    </source>
</evidence>
<reference evidence="5 6" key="1">
    <citation type="journal article" date="2010" name="PLoS ONE">
        <title>The glycobiome of the rumen bacterium Butyrivibrio proteoclasticus B316(T) highlights adaptation to a polysaccharide-rich environment.</title>
        <authorList>
            <person name="Kelly W.J."/>
            <person name="Leahy S.C."/>
            <person name="Altermann E."/>
            <person name="Yeoman C.J."/>
            <person name="Dunne J.C."/>
            <person name="Kong Z."/>
            <person name="Pacheco D.M."/>
            <person name="Li D."/>
            <person name="Noel S.J."/>
            <person name="Moon C.D."/>
            <person name="Cookson A.L."/>
            <person name="Attwood G.T."/>
        </authorList>
    </citation>
    <scope>NUCLEOTIDE SEQUENCE [LARGE SCALE GENOMIC DNA]</scope>
    <source>
        <strain evidence="6">ATCC 51982 / DSM 14932 / B316</strain>
    </source>
</reference>
<dbReference type="SFLD" id="SFLDS00003">
    <property type="entry name" value="Haloacid_Dehalogenase"/>
    <property type="match status" value="1"/>
</dbReference>
<dbReference type="RefSeq" id="WP_013279553.1">
    <property type="nucleotide sequence ID" value="NC_014387.1"/>
</dbReference>
<dbReference type="KEGG" id="bpb:bpr_I0144"/>
<proteinExistence type="inferred from homology"/>
<dbReference type="InterPro" id="IPR036412">
    <property type="entry name" value="HAD-like_sf"/>
</dbReference>
<gene>
    <name evidence="5" type="ordered locus">bpr_I0144</name>
</gene>
<sequence length="210" mass="24035">MGKIKAIIFDMDGVLIDAKEWHYEALNRALELFGYTITRYDHLVTYDGLPTRKKLEMLTKERNLPKELHGFINEMKQQYTMEIVHSKCKPVFQREYAISKLKSEGYKIGVASNSVKNSIVTMMEKSDLSKYLDTIVSNQDVKEGKPNPEIYIKAINNLGMKPEDCMVIEDNINGIKAGIAAGAHVMQVENVHDVTYDNIVKNIREFEETN</sequence>
<dbReference type="AlphaFoldDB" id="E0RW28"/>
<organism evidence="5 6">
    <name type="scientific">Butyrivibrio proteoclasticus (strain ATCC 51982 / DSM 14932 / B316)</name>
    <name type="common">Clostridium proteoclasticum</name>
    <dbReference type="NCBI Taxonomy" id="515622"/>
    <lineage>
        <taxon>Bacteria</taxon>
        <taxon>Bacillati</taxon>
        <taxon>Bacillota</taxon>
        <taxon>Clostridia</taxon>
        <taxon>Lachnospirales</taxon>
        <taxon>Lachnospiraceae</taxon>
        <taxon>Butyrivibrio</taxon>
    </lineage>
</organism>
<keyword evidence="5" id="KW-0378">Hydrolase</keyword>
<evidence type="ECO:0000256" key="3">
    <source>
        <dbReference type="ARBA" id="ARBA00022723"/>
    </source>
</evidence>
<evidence type="ECO:0000256" key="2">
    <source>
        <dbReference type="ARBA" id="ARBA00006171"/>
    </source>
</evidence>
<dbReference type="SUPFAM" id="SSF56784">
    <property type="entry name" value="HAD-like"/>
    <property type="match status" value="1"/>
</dbReference>
<evidence type="ECO:0000256" key="4">
    <source>
        <dbReference type="ARBA" id="ARBA00022842"/>
    </source>
</evidence>
<dbReference type="SFLD" id="SFLDG01135">
    <property type="entry name" value="C1.5.6:_HAD__Beta-PGM__Phospha"/>
    <property type="match status" value="1"/>
</dbReference>
<protein>
    <submittedName>
        <fullName evidence="5">Hydrolase beta-phosphoglucomutase family</fullName>
    </submittedName>
</protein>
<name>E0RW28_BUTPB</name>
<dbReference type="NCBIfam" id="TIGR01509">
    <property type="entry name" value="HAD-SF-IA-v3"/>
    <property type="match status" value="1"/>
</dbReference>
<dbReference type="InterPro" id="IPR023198">
    <property type="entry name" value="PGP-like_dom2"/>
</dbReference>
<dbReference type="EMBL" id="CP001810">
    <property type="protein sequence ID" value="ADL32894.1"/>
    <property type="molecule type" value="Genomic_DNA"/>
</dbReference>
<comment type="similarity">
    <text evidence="2">Belongs to the HAD-like hydrolase superfamily. CbbY/CbbZ/Gph/YieH family.</text>
</comment>
<keyword evidence="3" id="KW-0479">Metal-binding</keyword>
<dbReference type="GO" id="GO:0046872">
    <property type="term" value="F:metal ion binding"/>
    <property type="evidence" value="ECO:0007669"/>
    <property type="project" value="UniProtKB-KW"/>
</dbReference>